<dbReference type="PANTHER" id="PTHR21562">
    <property type="entry name" value="NOTUM-RELATED"/>
    <property type="match status" value="1"/>
</dbReference>
<dbReference type="Proteomes" id="UP001516023">
    <property type="component" value="Unassembled WGS sequence"/>
</dbReference>
<organism evidence="1 2">
    <name type="scientific">Cyclotella cryptica</name>
    <dbReference type="NCBI Taxonomy" id="29204"/>
    <lineage>
        <taxon>Eukaryota</taxon>
        <taxon>Sar</taxon>
        <taxon>Stramenopiles</taxon>
        <taxon>Ochrophyta</taxon>
        <taxon>Bacillariophyta</taxon>
        <taxon>Coscinodiscophyceae</taxon>
        <taxon>Thalassiosirophycidae</taxon>
        <taxon>Stephanodiscales</taxon>
        <taxon>Stephanodiscaceae</taxon>
        <taxon>Cyclotella</taxon>
    </lineage>
</organism>
<accession>A0ABD3Q6R1</accession>
<evidence type="ECO:0008006" key="3">
    <source>
        <dbReference type="Google" id="ProtNLM"/>
    </source>
</evidence>
<dbReference type="PANTHER" id="PTHR21562:SF83">
    <property type="entry name" value="PECTIN ACETYLESTERASE 4"/>
    <property type="match status" value="1"/>
</dbReference>
<evidence type="ECO:0000313" key="2">
    <source>
        <dbReference type="Proteomes" id="UP001516023"/>
    </source>
</evidence>
<dbReference type="Pfam" id="PF03283">
    <property type="entry name" value="PAE"/>
    <property type="match status" value="1"/>
</dbReference>
<dbReference type="InterPro" id="IPR004963">
    <property type="entry name" value="PAE/NOTUM"/>
</dbReference>
<comment type="caution">
    <text evidence="1">The sequence shown here is derived from an EMBL/GenBank/DDBJ whole genome shotgun (WGS) entry which is preliminary data.</text>
</comment>
<sequence>MSIYNISHQYCDTDALLAETTEISSLLRDQFYKICPGQYKYRNGTYARLGQPRCGDGTNFSFFFSRPPEGQQDNQREKILIELSGGGACWDETTCKLQSMFLSFPQEWLGPLVGSSCATWSSWGNSMLCAKTVGNTDFSEYNFLLIPYCTQDVHLGDEPNSDYGVKHVGGHNLYQTLKWVFDSFPDPSHIFITGCSAGATPFPVVYDIINSHYTANGKEVEINGIADSPVYLTPSYFLENGLEHWNVKTVMDVIGFDFDAYKDDENFPNKVLDYALENSKETDQWGYVTHDADTVSLLYYSFMTGGSVFGSQYGLGRRYNSGGSQPWNVRRKMKNDLQSQWWMKMNSSMSLATKDHSNFHSFVMTGTDHCTFSLVSES</sequence>
<proteinExistence type="predicted"/>
<keyword evidence="2" id="KW-1185">Reference proteome</keyword>
<gene>
    <name evidence="1" type="ORF">HJC23_002063</name>
</gene>
<dbReference type="EMBL" id="JABMIG020000069">
    <property type="protein sequence ID" value="KAL3795656.1"/>
    <property type="molecule type" value="Genomic_DNA"/>
</dbReference>
<reference evidence="1 2" key="1">
    <citation type="journal article" date="2020" name="G3 (Bethesda)">
        <title>Improved Reference Genome for Cyclotella cryptica CCMP332, a Model for Cell Wall Morphogenesis, Salinity Adaptation, and Lipid Production in Diatoms (Bacillariophyta).</title>
        <authorList>
            <person name="Roberts W.R."/>
            <person name="Downey K.M."/>
            <person name="Ruck E.C."/>
            <person name="Traller J.C."/>
            <person name="Alverson A.J."/>
        </authorList>
    </citation>
    <scope>NUCLEOTIDE SEQUENCE [LARGE SCALE GENOMIC DNA]</scope>
    <source>
        <strain evidence="1 2">CCMP332</strain>
    </source>
</reference>
<dbReference type="AlphaFoldDB" id="A0ABD3Q6R1"/>
<name>A0ABD3Q6R1_9STRA</name>
<evidence type="ECO:0000313" key="1">
    <source>
        <dbReference type="EMBL" id="KAL3795656.1"/>
    </source>
</evidence>
<protein>
    <recommendedName>
        <fullName evidence="3">Pectin acetylesterase</fullName>
    </recommendedName>
</protein>